<gene>
    <name evidence="2" type="ORF">ACFQ1T_05755</name>
</gene>
<evidence type="ECO:0000313" key="2">
    <source>
        <dbReference type="EMBL" id="MFD0929280.1"/>
    </source>
</evidence>
<proteinExistence type="predicted"/>
<dbReference type="EMBL" id="JBHTJW010000002">
    <property type="protein sequence ID" value="MFD0929280.1"/>
    <property type="molecule type" value="Genomic_DNA"/>
</dbReference>
<evidence type="ECO:0000313" key="3">
    <source>
        <dbReference type="Proteomes" id="UP001597106"/>
    </source>
</evidence>
<accession>A0ABW3GHS8</accession>
<keyword evidence="1" id="KW-0472">Membrane</keyword>
<comment type="caution">
    <text evidence="2">The sequence shown here is derived from an EMBL/GenBank/DDBJ whole genome shotgun (WGS) entry which is preliminary data.</text>
</comment>
<dbReference type="SUPFAM" id="SSF54523">
    <property type="entry name" value="Pili subunits"/>
    <property type="match status" value="1"/>
</dbReference>
<evidence type="ECO:0000256" key="1">
    <source>
        <dbReference type="SAM" id="Phobius"/>
    </source>
</evidence>
<dbReference type="Gene3D" id="3.30.700.10">
    <property type="entry name" value="Glycoprotein, Type 4 Pilin"/>
    <property type="match status" value="1"/>
</dbReference>
<dbReference type="RefSeq" id="WP_313985624.1">
    <property type="nucleotide sequence ID" value="NZ_JBHTJW010000002.1"/>
</dbReference>
<dbReference type="InterPro" id="IPR012902">
    <property type="entry name" value="N_methyl_site"/>
</dbReference>
<sequence>MSSIFKHRGFTLVELVCTITILGILAASALPRFANVASSARISTLYAFKGTIIQAATMGRSMCFLDPECNMNADGGQFPTTVIEGKTIYFHYGYPTGWGRFFVDDGVGSLRDLMDITGFSYTQHQGGSFQTVYTKDGATDPQNCKVIYQLSPDGQPPLMSVSLVTSGC</sequence>
<dbReference type="InterPro" id="IPR045584">
    <property type="entry name" value="Pilin-like"/>
</dbReference>
<feature type="transmembrane region" description="Helical" evidence="1">
    <location>
        <begin position="12"/>
        <end position="34"/>
    </location>
</feature>
<keyword evidence="1" id="KW-1133">Transmembrane helix</keyword>
<dbReference type="Pfam" id="PF07963">
    <property type="entry name" value="N_methyl"/>
    <property type="match status" value="1"/>
</dbReference>
<keyword evidence="3" id="KW-1185">Reference proteome</keyword>
<keyword evidence="1" id="KW-0812">Transmembrane</keyword>
<dbReference type="NCBIfam" id="TIGR02532">
    <property type="entry name" value="IV_pilin_GFxxxE"/>
    <property type="match status" value="1"/>
</dbReference>
<organism evidence="2 3">
    <name type="scientific">Methylophilus glucosoxydans</name>
    <dbReference type="NCBI Taxonomy" id="752553"/>
    <lineage>
        <taxon>Bacteria</taxon>
        <taxon>Pseudomonadati</taxon>
        <taxon>Pseudomonadota</taxon>
        <taxon>Betaproteobacteria</taxon>
        <taxon>Nitrosomonadales</taxon>
        <taxon>Methylophilaceae</taxon>
        <taxon>Methylophilus</taxon>
    </lineage>
</organism>
<protein>
    <submittedName>
        <fullName evidence="2">Type II secretion system protein</fullName>
    </submittedName>
</protein>
<reference evidence="3" key="1">
    <citation type="journal article" date="2019" name="Int. J. Syst. Evol. Microbiol.">
        <title>The Global Catalogue of Microorganisms (GCM) 10K type strain sequencing project: providing services to taxonomists for standard genome sequencing and annotation.</title>
        <authorList>
            <consortium name="The Broad Institute Genomics Platform"/>
            <consortium name="The Broad Institute Genome Sequencing Center for Infectious Disease"/>
            <person name="Wu L."/>
            <person name="Ma J."/>
        </authorList>
    </citation>
    <scope>NUCLEOTIDE SEQUENCE [LARGE SCALE GENOMIC DNA]</scope>
    <source>
        <strain evidence="3">CCUG 59685</strain>
    </source>
</reference>
<dbReference type="Proteomes" id="UP001597106">
    <property type="component" value="Unassembled WGS sequence"/>
</dbReference>
<name>A0ABW3GHS8_9PROT</name>